<dbReference type="KEGG" id="pbr:PB2503_11479"/>
<feature type="domain" description="FAD/NAD(P)-binding" evidence="5">
    <location>
        <begin position="6"/>
        <end position="303"/>
    </location>
</feature>
<dbReference type="AlphaFoldDB" id="E0TCV8"/>
<dbReference type="SUPFAM" id="SSF55424">
    <property type="entry name" value="FAD/NAD-linked reductases, dimerisation (C-terminal) domain"/>
    <property type="match status" value="1"/>
</dbReference>
<accession>E0TCV8</accession>
<proteinExistence type="predicted"/>
<keyword evidence="2" id="KW-0285">Flavoprotein</keyword>
<dbReference type="GO" id="GO:0005737">
    <property type="term" value="C:cytoplasm"/>
    <property type="evidence" value="ECO:0007669"/>
    <property type="project" value="TreeGrafter"/>
</dbReference>
<dbReference type="PRINTS" id="PR00411">
    <property type="entry name" value="PNDRDTASEI"/>
</dbReference>
<evidence type="ECO:0000256" key="1">
    <source>
        <dbReference type="ARBA" id="ARBA00001974"/>
    </source>
</evidence>
<evidence type="ECO:0000256" key="2">
    <source>
        <dbReference type="ARBA" id="ARBA00022630"/>
    </source>
</evidence>
<dbReference type="Gene3D" id="3.50.50.60">
    <property type="entry name" value="FAD/NAD(P)-binding domain"/>
    <property type="match status" value="2"/>
</dbReference>
<evidence type="ECO:0000259" key="6">
    <source>
        <dbReference type="Pfam" id="PF14759"/>
    </source>
</evidence>
<dbReference type="Gene3D" id="3.30.390.30">
    <property type="match status" value="1"/>
</dbReference>
<comment type="cofactor">
    <cofactor evidence="1">
        <name>FAD</name>
        <dbReference type="ChEBI" id="CHEBI:57692"/>
    </cofactor>
</comment>
<feature type="domain" description="Reductase C-terminal" evidence="6">
    <location>
        <begin position="322"/>
        <end position="406"/>
    </location>
</feature>
<dbReference type="HOGENOM" id="CLU_003291_4_0_5"/>
<evidence type="ECO:0000313" key="7">
    <source>
        <dbReference type="EMBL" id="ADM10341.1"/>
    </source>
</evidence>
<dbReference type="InterPro" id="IPR023753">
    <property type="entry name" value="FAD/NAD-binding_dom"/>
</dbReference>
<keyword evidence="4" id="KW-0560">Oxidoreductase</keyword>
<dbReference type="Proteomes" id="UP000001302">
    <property type="component" value="Chromosome"/>
</dbReference>
<gene>
    <name evidence="7" type="ordered locus">PB2503_11479</name>
</gene>
<dbReference type="eggNOG" id="COG0446">
    <property type="taxonomic scope" value="Bacteria"/>
</dbReference>
<organism evidence="7 8">
    <name type="scientific">Parvularcula bermudensis (strain ATCC BAA-594 / HTCC2503 / KCTC 12087)</name>
    <dbReference type="NCBI Taxonomy" id="314260"/>
    <lineage>
        <taxon>Bacteria</taxon>
        <taxon>Pseudomonadati</taxon>
        <taxon>Pseudomonadota</taxon>
        <taxon>Alphaproteobacteria</taxon>
        <taxon>Parvularculales</taxon>
        <taxon>Parvularculaceae</taxon>
        <taxon>Parvularcula</taxon>
    </lineage>
</organism>
<dbReference type="PANTHER" id="PTHR43557:SF2">
    <property type="entry name" value="RIESKE DOMAIN-CONTAINING PROTEIN-RELATED"/>
    <property type="match status" value="1"/>
</dbReference>
<dbReference type="STRING" id="314260.PB2503_11479"/>
<dbReference type="InterPro" id="IPR016156">
    <property type="entry name" value="FAD/NAD-linked_Rdtase_dimer_sf"/>
</dbReference>
<keyword evidence="8" id="KW-1185">Reference proteome</keyword>
<evidence type="ECO:0000256" key="3">
    <source>
        <dbReference type="ARBA" id="ARBA00022827"/>
    </source>
</evidence>
<name>E0TCV8_PARBH</name>
<dbReference type="OrthoDB" id="7809559at2"/>
<dbReference type="InterPro" id="IPR036188">
    <property type="entry name" value="FAD/NAD-bd_sf"/>
</dbReference>
<protein>
    <submittedName>
        <fullName evidence="7">Ferredoxin reductase</fullName>
    </submittedName>
</protein>
<dbReference type="SUPFAM" id="SSF51905">
    <property type="entry name" value="FAD/NAD(P)-binding domain"/>
    <property type="match status" value="1"/>
</dbReference>
<keyword evidence="3" id="KW-0274">FAD</keyword>
<dbReference type="EMBL" id="CP002156">
    <property type="protein sequence ID" value="ADM10341.1"/>
    <property type="molecule type" value="Genomic_DNA"/>
</dbReference>
<dbReference type="Pfam" id="PF07992">
    <property type="entry name" value="Pyr_redox_2"/>
    <property type="match status" value="1"/>
</dbReference>
<sequence>MTGQQHIVVIGAGQAAAQFISAYRQRGGESKITLVGDELDLPYQRPPLSKAYLKGEFDADRLSFKPQSFYDDSMAVCLLGEPAASINREQKVVTMTSGKTLPYDVLVLATGSRPRPLPSLPTSYDNVFSLRTRAESNELGAALSTAKHLTVIGGGFIGLEVAAISRSRDIPVTLLERADRLLARVTSPLVSDFFTRLHRRHGVNVHLSAEISEVRTDGNRVTHLALGDGQVIDTDIILVGIGGIANDELAKGAGVNCQDGIVVDDLGATNDPAIFAAGDCTRRPVPSGDLLRIESVYNAKEQADQIACHLTGSPSPVVDTPWFWSDQYDVKLQTAGLFNGYDEALPRGETDDAPFSVLYFKDERLIAADCLNDGPMFMTAKQILKTGAVIPKADLIDPAVPLKEIMAKAKAAG</sequence>
<reference evidence="7 8" key="2">
    <citation type="journal article" date="2011" name="J. Bacteriol.">
        <title>Complete genome sequence of strain HTCC2503T of Parvularcula bermudensis, the type species of the order "Parvularculales" in the class Alphaproteobacteria.</title>
        <authorList>
            <person name="Oh H.M."/>
            <person name="Kang I."/>
            <person name="Vergin K.L."/>
            <person name="Kang D."/>
            <person name="Rhee K.H."/>
            <person name="Giovannoni S.J."/>
            <person name="Cho J.C."/>
        </authorList>
    </citation>
    <scope>NUCLEOTIDE SEQUENCE [LARGE SCALE GENOMIC DNA]</scope>
    <source>
        <strain evidence="8">ATCC BAA-594 / HTCC2503 / KCTC 12087</strain>
    </source>
</reference>
<dbReference type="Pfam" id="PF14759">
    <property type="entry name" value="Reductase_C"/>
    <property type="match status" value="1"/>
</dbReference>
<dbReference type="RefSeq" id="WP_013301315.1">
    <property type="nucleotide sequence ID" value="NC_014414.1"/>
</dbReference>
<dbReference type="PANTHER" id="PTHR43557">
    <property type="entry name" value="APOPTOSIS-INDUCING FACTOR 1"/>
    <property type="match status" value="1"/>
</dbReference>
<evidence type="ECO:0000259" key="5">
    <source>
        <dbReference type="Pfam" id="PF07992"/>
    </source>
</evidence>
<dbReference type="PRINTS" id="PR00368">
    <property type="entry name" value="FADPNR"/>
</dbReference>
<dbReference type="InterPro" id="IPR028202">
    <property type="entry name" value="Reductase_C"/>
</dbReference>
<reference evidence="8" key="1">
    <citation type="submission" date="2010-08" db="EMBL/GenBank/DDBJ databases">
        <title>Genome sequence of Parvularcula bermudensis HTCC2503.</title>
        <authorList>
            <person name="Kang D.-M."/>
            <person name="Oh H.-M."/>
            <person name="Cho J.-C."/>
        </authorList>
    </citation>
    <scope>NUCLEOTIDE SEQUENCE [LARGE SCALE GENOMIC DNA]</scope>
    <source>
        <strain evidence="8">ATCC BAA-594 / HTCC2503 / KCTC 12087</strain>
    </source>
</reference>
<evidence type="ECO:0000313" key="8">
    <source>
        <dbReference type="Proteomes" id="UP000001302"/>
    </source>
</evidence>
<evidence type="ECO:0000256" key="4">
    <source>
        <dbReference type="ARBA" id="ARBA00023002"/>
    </source>
</evidence>
<dbReference type="InterPro" id="IPR050446">
    <property type="entry name" value="FAD-oxidoreductase/Apoptosis"/>
</dbReference>
<dbReference type="GO" id="GO:0016651">
    <property type="term" value="F:oxidoreductase activity, acting on NAD(P)H"/>
    <property type="evidence" value="ECO:0007669"/>
    <property type="project" value="TreeGrafter"/>
</dbReference>